<proteinExistence type="predicted"/>
<feature type="compositionally biased region" description="Polar residues" evidence="1">
    <location>
        <begin position="139"/>
        <end position="152"/>
    </location>
</feature>
<keyword evidence="3" id="KW-1185">Reference proteome</keyword>
<reference evidence="2" key="1">
    <citation type="submission" date="2014-12" db="EMBL/GenBank/DDBJ databases">
        <title>Genome Sequence of Valsa Canker Pathogens Uncovers a Specific Adaption of Colonization on Woody Bark.</title>
        <authorList>
            <person name="Yin Z."/>
            <person name="Liu H."/>
            <person name="Gao X."/>
            <person name="Li Z."/>
            <person name="Song N."/>
            <person name="Ke X."/>
            <person name="Dai Q."/>
            <person name="Wu Y."/>
            <person name="Sun Y."/>
            <person name="Xu J.-R."/>
            <person name="Kang Z.K."/>
            <person name="Wang L."/>
            <person name="Huang L."/>
        </authorList>
    </citation>
    <scope>NUCLEOTIDE SEQUENCE [LARGE SCALE GENOMIC DNA]</scope>
    <source>
        <strain evidence="2">03-8</strain>
    </source>
</reference>
<evidence type="ECO:0000256" key="1">
    <source>
        <dbReference type="SAM" id="MobiDB-lite"/>
    </source>
</evidence>
<evidence type="ECO:0000313" key="2">
    <source>
        <dbReference type="EMBL" id="KUI69761.1"/>
    </source>
</evidence>
<dbReference type="Proteomes" id="UP000078559">
    <property type="component" value="Chromosome 5"/>
</dbReference>
<organism evidence="2 3">
    <name type="scientific">Cytospora mali</name>
    <name type="common">Apple Valsa canker fungus</name>
    <name type="synonym">Valsa mali</name>
    <dbReference type="NCBI Taxonomy" id="578113"/>
    <lineage>
        <taxon>Eukaryota</taxon>
        <taxon>Fungi</taxon>
        <taxon>Dikarya</taxon>
        <taxon>Ascomycota</taxon>
        <taxon>Pezizomycotina</taxon>
        <taxon>Sordariomycetes</taxon>
        <taxon>Sordariomycetidae</taxon>
        <taxon>Diaporthales</taxon>
        <taxon>Cytosporaceae</taxon>
        <taxon>Cytospora</taxon>
    </lineage>
</organism>
<accession>A0A194VZS8</accession>
<name>A0A194VZS8_CYTMA</name>
<sequence length="256" mass="26241">MELALWYKHYKDGIKSAPTVPESTFTHPTTLPGTARSKKSATHFLTRPLSLPLIFALHNLLCSLRGHMILRSLSLSLSQSIMSPSAFFFSSPSPSPSPVPYPPPVGGTGAYANNFTILVSPLATPHASARNQNRWPSTASLADQYGPQSGKPSASTSVAVSRRRYIPLKARAEMSSQASAGAWLAPAPVRRCWSCACACACAAGSGVLVGSWAGELIGSFSCWMAVSGVADGAASAACPSDGVGGGSGSGGGGGGE</sequence>
<evidence type="ECO:0000313" key="3">
    <source>
        <dbReference type="Proteomes" id="UP000078559"/>
    </source>
</evidence>
<dbReference type="AlphaFoldDB" id="A0A194VZS8"/>
<protein>
    <submittedName>
        <fullName evidence="2">Uncharacterized protein</fullName>
    </submittedName>
</protein>
<dbReference type="EMBL" id="CM003102">
    <property type="protein sequence ID" value="KUI69761.1"/>
    <property type="molecule type" value="Genomic_DNA"/>
</dbReference>
<gene>
    <name evidence="2" type="ORF">VM1G_11617</name>
</gene>
<feature type="region of interest" description="Disordered" evidence="1">
    <location>
        <begin position="139"/>
        <end position="158"/>
    </location>
</feature>